<comment type="caution">
    <text evidence="4">The sequence shown here is derived from an EMBL/GenBank/DDBJ whole genome shotgun (WGS) entry which is preliminary data.</text>
</comment>
<evidence type="ECO:0000256" key="1">
    <source>
        <dbReference type="ARBA" id="ARBA00022670"/>
    </source>
</evidence>
<reference evidence="4 5" key="1">
    <citation type="submission" date="2018-06" db="EMBL/GenBank/DDBJ databases">
        <title>Complete genome of Desulfovibrio indonesiensis P37SLT.</title>
        <authorList>
            <person name="Crispim J.S."/>
            <person name="Vidigal P.M.P."/>
            <person name="Silva L.C.F."/>
            <person name="Laguardia C.N."/>
            <person name="Araujo L.C."/>
            <person name="Dias R.S."/>
            <person name="Sousa M.P."/>
            <person name="Paula S.O."/>
            <person name="Silva C."/>
        </authorList>
    </citation>
    <scope>NUCLEOTIDE SEQUENCE [LARGE SCALE GENOMIC DNA]</scope>
    <source>
        <strain evidence="4 5">P37SLT</strain>
    </source>
</reference>
<dbReference type="EMBL" id="QMIE01000003">
    <property type="protein sequence ID" value="TVM18967.1"/>
    <property type="molecule type" value="Genomic_DNA"/>
</dbReference>
<comment type="similarity">
    <text evidence="3">Belongs to the peptidase U32 family.</text>
</comment>
<evidence type="ECO:0000313" key="4">
    <source>
        <dbReference type="EMBL" id="TVM18967.1"/>
    </source>
</evidence>
<dbReference type="AlphaFoldDB" id="A0A7M3MHJ7"/>
<name>A0A7M3MHJ7_9BACT</name>
<dbReference type="InterPro" id="IPR001539">
    <property type="entry name" value="Peptidase_U32"/>
</dbReference>
<organism evidence="4 5">
    <name type="scientific">Oceanidesulfovibrio indonesiensis</name>
    <dbReference type="NCBI Taxonomy" id="54767"/>
    <lineage>
        <taxon>Bacteria</taxon>
        <taxon>Pseudomonadati</taxon>
        <taxon>Thermodesulfobacteriota</taxon>
        <taxon>Desulfovibrionia</taxon>
        <taxon>Desulfovibrionales</taxon>
        <taxon>Desulfovibrionaceae</taxon>
        <taxon>Oceanidesulfovibrio</taxon>
    </lineage>
</organism>
<sequence length="421" mass="44977">MPDTPHIPELLAPAGTPDKLATALRYGADAVYLGGPDLSLRAKAAGFDMDALAAACRLARGYGARVYYTLNILPHESGLDAVRVRLDELAGLPPDAAPHALIVADPGVVRLARLLAPGYSLHLSTQANTSNSEALAFWADQGVDRVNLARELAGPDIARLAAAGRELGVDVECFVHGAQCMAISGRCLLGAALNRRSANLGLCTQPCRFEYNVRAVELEEKTRPGHTTWQAVSGDGFAAILSPEDLCLIQYLGWFGRVGVAALKIEGRMRSEQAMAQTVDAYRGALDGLCAGKMPGQAVMDELRHAAARPLGTGFFAAYPRILFSPENTSFQRRDVVGKITAPHGEGRWRVAVKGRWDSDIAVEILVPGLRRPQLAPAAYGLENLEGERLGLAHSGMDIVLACDHPDLAAGYFLRLASLQT</sequence>
<proteinExistence type="inferred from homology"/>
<evidence type="ECO:0000313" key="5">
    <source>
        <dbReference type="Proteomes" id="UP000448292"/>
    </source>
</evidence>
<dbReference type="GO" id="GO:0008233">
    <property type="term" value="F:peptidase activity"/>
    <property type="evidence" value="ECO:0007669"/>
    <property type="project" value="UniProtKB-KW"/>
</dbReference>
<dbReference type="OrthoDB" id="9807498at2"/>
<keyword evidence="2" id="KW-0378">Hydrolase</keyword>
<accession>A0A7M3MHJ7</accession>
<dbReference type="PANTHER" id="PTHR30217:SF6">
    <property type="entry name" value="TRNA HYDROXYLATION PROTEIN P"/>
    <property type="match status" value="1"/>
</dbReference>
<keyword evidence="5" id="KW-1185">Reference proteome</keyword>
<dbReference type="GO" id="GO:0006508">
    <property type="term" value="P:proteolysis"/>
    <property type="evidence" value="ECO:0007669"/>
    <property type="project" value="UniProtKB-KW"/>
</dbReference>
<protein>
    <submittedName>
        <fullName evidence="4">U32 family peptidase</fullName>
    </submittedName>
</protein>
<dbReference type="Proteomes" id="UP000448292">
    <property type="component" value="Unassembled WGS sequence"/>
</dbReference>
<dbReference type="Pfam" id="PF01136">
    <property type="entry name" value="Peptidase_U32"/>
    <property type="match status" value="1"/>
</dbReference>
<gene>
    <name evidence="4" type="ORF">DPQ33_05325</name>
</gene>
<keyword evidence="1" id="KW-0645">Protease</keyword>
<dbReference type="PANTHER" id="PTHR30217">
    <property type="entry name" value="PEPTIDASE U32 FAMILY"/>
    <property type="match status" value="1"/>
</dbReference>
<evidence type="ECO:0000256" key="2">
    <source>
        <dbReference type="ARBA" id="ARBA00022801"/>
    </source>
</evidence>
<evidence type="ECO:0000256" key="3">
    <source>
        <dbReference type="ARBA" id="ARBA00038374"/>
    </source>
</evidence>
<dbReference type="InterPro" id="IPR051454">
    <property type="entry name" value="RNA/ubiquinone_mod_enzymes"/>
</dbReference>